<gene>
    <name evidence="2" type="ORF">MEUPH1_LOCUS10204</name>
</gene>
<protein>
    <submittedName>
        <fullName evidence="2">Uncharacterized protein</fullName>
    </submittedName>
</protein>
<evidence type="ECO:0000256" key="1">
    <source>
        <dbReference type="SAM" id="Phobius"/>
    </source>
</evidence>
<feature type="transmembrane region" description="Helical" evidence="1">
    <location>
        <begin position="78"/>
        <end position="101"/>
    </location>
</feature>
<accession>A0AAV0WEM7</accession>
<proteinExistence type="predicted"/>
<organism evidence="2 3">
    <name type="scientific">Macrosiphum euphorbiae</name>
    <name type="common">potato aphid</name>
    <dbReference type="NCBI Taxonomy" id="13131"/>
    <lineage>
        <taxon>Eukaryota</taxon>
        <taxon>Metazoa</taxon>
        <taxon>Ecdysozoa</taxon>
        <taxon>Arthropoda</taxon>
        <taxon>Hexapoda</taxon>
        <taxon>Insecta</taxon>
        <taxon>Pterygota</taxon>
        <taxon>Neoptera</taxon>
        <taxon>Paraneoptera</taxon>
        <taxon>Hemiptera</taxon>
        <taxon>Sternorrhyncha</taxon>
        <taxon>Aphidomorpha</taxon>
        <taxon>Aphidoidea</taxon>
        <taxon>Aphididae</taxon>
        <taxon>Macrosiphini</taxon>
        <taxon>Macrosiphum</taxon>
    </lineage>
</organism>
<dbReference type="Proteomes" id="UP001160148">
    <property type="component" value="Unassembled WGS sequence"/>
</dbReference>
<keyword evidence="1" id="KW-1133">Transmembrane helix</keyword>
<dbReference type="AlphaFoldDB" id="A0AAV0WEM7"/>
<keyword evidence="3" id="KW-1185">Reference proteome</keyword>
<evidence type="ECO:0000313" key="3">
    <source>
        <dbReference type="Proteomes" id="UP001160148"/>
    </source>
</evidence>
<sequence length="112" mass="12234">MASDGGRCVARPRLQQWSYSLSLLLAQRSYYHGRFVLRATDRRERYLHHTRKPAVPSSPFGLRRSVCVFRECLENTAVVVVVVVAAATVVIAVVVTAAVMARFVVVGSGGGC</sequence>
<keyword evidence="1" id="KW-0472">Membrane</keyword>
<evidence type="ECO:0000313" key="2">
    <source>
        <dbReference type="EMBL" id="CAI6354167.1"/>
    </source>
</evidence>
<dbReference type="EMBL" id="CARXXK010000002">
    <property type="protein sequence ID" value="CAI6354167.1"/>
    <property type="molecule type" value="Genomic_DNA"/>
</dbReference>
<reference evidence="2 3" key="1">
    <citation type="submission" date="2023-01" db="EMBL/GenBank/DDBJ databases">
        <authorList>
            <person name="Whitehead M."/>
        </authorList>
    </citation>
    <scope>NUCLEOTIDE SEQUENCE [LARGE SCALE GENOMIC DNA]</scope>
</reference>
<keyword evidence="1" id="KW-0812">Transmembrane</keyword>
<comment type="caution">
    <text evidence="2">The sequence shown here is derived from an EMBL/GenBank/DDBJ whole genome shotgun (WGS) entry which is preliminary data.</text>
</comment>
<name>A0AAV0WEM7_9HEMI</name>